<proteinExistence type="inferred from homology"/>
<dbReference type="GO" id="GO:0009234">
    <property type="term" value="P:menaquinone biosynthetic process"/>
    <property type="evidence" value="ECO:0007669"/>
    <property type="project" value="UniProtKB-UniRule"/>
</dbReference>
<feature type="domain" description="Menaquinone biosynthesis protein MenD middle" evidence="10">
    <location>
        <begin position="185"/>
        <end position="400"/>
    </location>
</feature>
<comment type="pathway">
    <text evidence="7">Quinol/quinone metabolism; menaquinone biosynthesis.</text>
</comment>
<name>A0A2I0QV10_9BACI</name>
<dbReference type="Pfam" id="PF16582">
    <property type="entry name" value="TPP_enzyme_M_2"/>
    <property type="match status" value="1"/>
</dbReference>
<dbReference type="OrthoDB" id="9791859at2"/>
<dbReference type="SUPFAM" id="SSF52467">
    <property type="entry name" value="DHS-like NAD/FAD-binding domain"/>
    <property type="match status" value="1"/>
</dbReference>
<dbReference type="UniPathway" id="UPA00079"/>
<feature type="domain" description="Thiamine pyrophosphate enzyme TPP-binding" evidence="8">
    <location>
        <begin position="433"/>
        <end position="539"/>
    </location>
</feature>
<dbReference type="Gene3D" id="3.40.50.970">
    <property type="match status" value="2"/>
</dbReference>
<dbReference type="GO" id="GO:0070204">
    <property type="term" value="F:2-succinyl-5-enolpyruvyl-6-hydroxy-3-cyclohexene-1-carboxylic-acid synthase activity"/>
    <property type="evidence" value="ECO:0007669"/>
    <property type="project" value="UniProtKB-UniRule"/>
</dbReference>
<dbReference type="Pfam" id="PF02775">
    <property type="entry name" value="TPP_enzyme_C"/>
    <property type="match status" value="1"/>
</dbReference>
<keyword evidence="2 7" id="KW-0808">Transferase</keyword>
<dbReference type="Pfam" id="PF02776">
    <property type="entry name" value="TPP_enzyme_N"/>
    <property type="match status" value="1"/>
</dbReference>
<dbReference type="InterPro" id="IPR029061">
    <property type="entry name" value="THDP-binding"/>
</dbReference>
<sequence>MGKSTYYVSNFIDELFVNGVEDIVISPGSRSTPLAMTVAEHPHLKEWIHFDERSAAFFALGIAKTKRKPVVLVCTSGTAVANYFPAVVEAYYSRVPLILLTSDRPHELRDNGAPQSIDQIKIFGDYTKFFHEMALPDGASNMIDYARRQASRACYLASQSNPGVVQFNFPFRDPLIPDLSLENLWGERSTPYLGNVNGRETVSFDEMELLVDQLKGDKKGLVVCGELTDEEDATAILELADELNVPVLADVLSNLRQHESTNDNIISTYDAVLKDEEIASQLNADFIIRFGAMPVSKAYFKWLQSQSNIKHYVVEQSSGYREPTNVPTMMIYSDVETFATQLIGYKHEISINEQWTQTWMQLDKQSRLILENTEEESELTEGHVALALSRSLPSNHSVFVGNSMPIRDMDTFFLTEKKQVKVFANRGANGIDGVISSALGAAVAGEKVTLLIGDLSFLHDYTSLFIARKYKLNIRVIVNNNDGGGIFSFLPQHEEKEHFEPLFGTPFDPQLKLLVEAVQGNYRKVDSMEELEKLISEDVTGTEIIEVQTDREANLEWHRSKWQNVKGSVEKHLKGSSS</sequence>
<dbReference type="Gene3D" id="3.40.50.1220">
    <property type="entry name" value="TPP-binding domain"/>
    <property type="match status" value="1"/>
</dbReference>
<dbReference type="GO" id="GO:0030976">
    <property type="term" value="F:thiamine pyrophosphate binding"/>
    <property type="evidence" value="ECO:0007669"/>
    <property type="project" value="UniProtKB-UniRule"/>
</dbReference>
<comment type="caution">
    <text evidence="11">The sequence shown here is derived from an EMBL/GenBank/DDBJ whole genome shotgun (WGS) entry which is preliminary data.</text>
</comment>
<dbReference type="EMBL" id="PJNH01000002">
    <property type="protein sequence ID" value="PKR78193.1"/>
    <property type="molecule type" value="Genomic_DNA"/>
</dbReference>
<evidence type="ECO:0000256" key="4">
    <source>
        <dbReference type="ARBA" id="ARBA00022842"/>
    </source>
</evidence>
<keyword evidence="1 7" id="KW-0474">Menaquinone biosynthesis</keyword>
<comment type="catalytic activity">
    <reaction evidence="7">
        <text>isochorismate + 2-oxoglutarate + H(+) = 5-enolpyruvoyl-6-hydroxy-2-succinyl-cyclohex-3-ene-1-carboxylate + CO2</text>
        <dbReference type="Rhea" id="RHEA:25593"/>
        <dbReference type="ChEBI" id="CHEBI:15378"/>
        <dbReference type="ChEBI" id="CHEBI:16526"/>
        <dbReference type="ChEBI" id="CHEBI:16810"/>
        <dbReference type="ChEBI" id="CHEBI:29780"/>
        <dbReference type="ChEBI" id="CHEBI:58818"/>
        <dbReference type="EC" id="2.2.1.9"/>
    </reaction>
</comment>
<evidence type="ECO:0000256" key="6">
    <source>
        <dbReference type="ARBA" id="ARBA00023211"/>
    </source>
</evidence>
<evidence type="ECO:0000256" key="7">
    <source>
        <dbReference type="HAMAP-Rule" id="MF_01659"/>
    </source>
</evidence>
<evidence type="ECO:0000313" key="11">
    <source>
        <dbReference type="EMBL" id="PKR78193.1"/>
    </source>
</evidence>
<reference evidence="11 12" key="1">
    <citation type="submission" date="2017-06" db="EMBL/GenBank/DDBJ databases">
        <title>the draft geome sequence of Illustriluteabacillus marina B3227.</title>
        <authorList>
            <person name="He R.-H."/>
            <person name="Du Z.-J."/>
        </authorList>
    </citation>
    <scope>NUCLEOTIDE SEQUENCE [LARGE SCALE GENOMIC DNA]</scope>
    <source>
        <strain evidence="11 12">B3227</strain>
    </source>
</reference>
<evidence type="ECO:0000259" key="9">
    <source>
        <dbReference type="Pfam" id="PF02776"/>
    </source>
</evidence>
<feature type="domain" description="Thiamine pyrophosphate enzyme N-terminal TPP-binding" evidence="9">
    <location>
        <begin position="12"/>
        <end position="121"/>
    </location>
</feature>
<dbReference type="GO" id="GO:0000287">
    <property type="term" value="F:magnesium ion binding"/>
    <property type="evidence" value="ECO:0007669"/>
    <property type="project" value="UniProtKB-UniRule"/>
</dbReference>
<comment type="similarity">
    <text evidence="7">Belongs to the TPP enzyme family. MenD subfamily.</text>
</comment>
<dbReference type="HAMAP" id="MF_01659">
    <property type="entry name" value="MenD"/>
    <property type="match status" value="1"/>
</dbReference>
<dbReference type="EC" id="2.2.1.9" evidence="7"/>
<comment type="pathway">
    <text evidence="7">Quinol/quinone metabolism; 1,4-dihydroxy-2-naphthoate biosynthesis; 1,4-dihydroxy-2-naphthoate from chorismate: step 2/7.</text>
</comment>
<dbReference type="NCBIfam" id="TIGR00173">
    <property type="entry name" value="menD"/>
    <property type="match status" value="1"/>
</dbReference>
<dbReference type="PANTHER" id="PTHR42916">
    <property type="entry name" value="2-SUCCINYL-5-ENOLPYRUVYL-6-HYDROXY-3-CYCLOHEXENE-1-CARBOXYLATE SYNTHASE"/>
    <property type="match status" value="1"/>
</dbReference>
<dbReference type="InterPro" id="IPR012001">
    <property type="entry name" value="Thiamin_PyroP_enz_TPP-bd_dom"/>
</dbReference>
<evidence type="ECO:0000259" key="10">
    <source>
        <dbReference type="Pfam" id="PF16582"/>
    </source>
</evidence>
<dbReference type="SUPFAM" id="SSF52518">
    <property type="entry name" value="Thiamin diphosphate-binding fold (THDP-binding)"/>
    <property type="match status" value="2"/>
</dbReference>
<dbReference type="CDD" id="cd02009">
    <property type="entry name" value="TPP_SHCHC_synthase"/>
    <property type="match status" value="1"/>
</dbReference>
<dbReference type="CDD" id="cd07037">
    <property type="entry name" value="TPP_PYR_MenD"/>
    <property type="match status" value="1"/>
</dbReference>
<dbReference type="AlphaFoldDB" id="A0A2I0QV10"/>
<accession>A0A2I0QV10</accession>
<dbReference type="InterPro" id="IPR011766">
    <property type="entry name" value="TPP_enzyme_TPP-bd"/>
</dbReference>
<keyword evidence="3 7" id="KW-0479">Metal-binding</keyword>
<evidence type="ECO:0000256" key="3">
    <source>
        <dbReference type="ARBA" id="ARBA00022723"/>
    </source>
</evidence>
<dbReference type="GO" id="GO:0030145">
    <property type="term" value="F:manganese ion binding"/>
    <property type="evidence" value="ECO:0007669"/>
    <property type="project" value="UniProtKB-UniRule"/>
</dbReference>
<dbReference type="Proteomes" id="UP000243524">
    <property type="component" value="Unassembled WGS sequence"/>
</dbReference>
<dbReference type="PIRSF" id="PIRSF004983">
    <property type="entry name" value="MenD"/>
    <property type="match status" value="1"/>
</dbReference>
<comment type="cofactor">
    <cofactor evidence="7">
        <name>thiamine diphosphate</name>
        <dbReference type="ChEBI" id="CHEBI:58937"/>
    </cofactor>
    <text evidence="7">Binds 1 thiamine pyrophosphate per subunit.</text>
</comment>
<comment type="function">
    <text evidence="7">Catalyzes the thiamine diphosphate-dependent decarboxylation of 2-oxoglutarate and the subsequent addition of the resulting succinic semialdehyde-thiamine pyrophosphate anion to isochorismate to yield 2-succinyl-5-enolpyruvyl-6-hydroxy-3-cyclohexene-1-carboxylate (SEPHCHC).</text>
</comment>
<organism evidence="11 12">
    <name type="scientific">Halalkalibacillus sediminis</name>
    <dbReference type="NCBI Taxonomy" id="2018042"/>
    <lineage>
        <taxon>Bacteria</taxon>
        <taxon>Bacillati</taxon>
        <taxon>Bacillota</taxon>
        <taxon>Bacilli</taxon>
        <taxon>Bacillales</taxon>
        <taxon>Bacillaceae</taxon>
        <taxon>Halalkalibacillus</taxon>
    </lineage>
</organism>
<comment type="cofactor">
    <cofactor evidence="7">
        <name>Mg(2+)</name>
        <dbReference type="ChEBI" id="CHEBI:18420"/>
    </cofactor>
    <cofactor evidence="7">
        <name>Mn(2+)</name>
        <dbReference type="ChEBI" id="CHEBI:29035"/>
    </cofactor>
</comment>
<evidence type="ECO:0000259" key="8">
    <source>
        <dbReference type="Pfam" id="PF02775"/>
    </source>
</evidence>
<keyword evidence="12" id="KW-1185">Reference proteome</keyword>
<dbReference type="InterPro" id="IPR004433">
    <property type="entry name" value="MenaQ_synth_MenD"/>
</dbReference>
<keyword evidence="6 7" id="KW-0464">Manganese</keyword>
<evidence type="ECO:0000256" key="1">
    <source>
        <dbReference type="ARBA" id="ARBA00022428"/>
    </source>
</evidence>
<dbReference type="InterPro" id="IPR032264">
    <property type="entry name" value="MenD_middle"/>
</dbReference>
<evidence type="ECO:0000313" key="12">
    <source>
        <dbReference type="Proteomes" id="UP000243524"/>
    </source>
</evidence>
<protein>
    <recommendedName>
        <fullName evidence="7">2-succinyl-5-enolpyruvyl-6-hydroxy-3-cyclohexene-1-carboxylate synthase</fullName>
        <shortName evidence="7">SEPHCHC synthase</shortName>
        <ecNumber evidence="7">2.2.1.9</ecNumber>
    </recommendedName>
    <alternativeName>
        <fullName evidence="7">Menaquinone biosynthesis protein MenD</fullName>
    </alternativeName>
</protein>
<comment type="subunit">
    <text evidence="7">Homodimer.</text>
</comment>
<keyword evidence="5 7" id="KW-0786">Thiamine pyrophosphate</keyword>
<gene>
    <name evidence="7" type="primary">menD</name>
    <name evidence="11" type="ORF">CEY16_09470</name>
</gene>
<evidence type="ECO:0000256" key="2">
    <source>
        <dbReference type="ARBA" id="ARBA00022679"/>
    </source>
</evidence>
<dbReference type="UniPathway" id="UPA01057">
    <property type="reaction ID" value="UER00164"/>
</dbReference>
<keyword evidence="4 7" id="KW-0460">Magnesium</keyword>
<dbReference type="InterPro" id="IPR029035">
    <property type="entry name" value="DHS-like_NAD/FAD-binding_dom"/>
</dbReference>
<dbReference type="PANTHER" id="PTHR42916:SF1">
    <property type="entry name" value="PROTEIN PHYLLO, CHLOROPLASTIC"/>
    <property type="match status" value="1"/>
</dbReference>
<evidence type="ECO:0000256" key="5">
    <source>
        <dbReference type="ARBA" id="ARBA00023052"/>
    </source>
</evidence>